<reference evidence="3" key="2">
    <citation type="submission" date="2021-03" db="UniProtKB">
        <authorList>
            <consortium name="Ensembl"/>
        </authorList>
    </citation>
    <scope>IDENTIFICATION</scope>
</reference>
<name>A0A803JXE6_XENTR</name>
<dbReference type="InParanoid" id="A0A803JXE6"/>
<organism evidence="3">
    <name type="scientific">Xenopus tropicalis</name>
    <name type="common">Western clawed frog</name>
    <name type="synonym">Silurana tropicalis</name>
    <dbReference type="NCBI Taxonomy" id="8364"/>
    <lineage>
        <taxon>Eukaryota</taxon>
        <taxon>Metazoa</taxon>
        <taxon>Chordata</taxon>
        <taxon>Craniata</taxon>
        <taxon>Vertebrata</taxon>
        <taxon>Euteleostomi</taxon>
        <taxon>Amphibia</taxon>
        <taxon>Batrachia</taxon>
        <taxon>Anura</taxon>
        <taxon>Pipoidea</taxon>
        <taxon>Pipidae</taxon>
        <taxon>Xenopodinae</taxon>
        <taxon>Xenopus</taxon>
        <taxon>Silurana</taxon>
    </lineage>
</organism>
<feature type="region of interest" description="Disordered" evidence="1">
    <location>
        <begin position="88"/>
        <end position="143"/>
    </location>
</feature>
<feature type="domain" description="Lamina-associated polypeptide 2 alpha C-terminal" evidence="2">
    <location>
        <begin position="157"/>
        <end position="383"/>
    </location>
</feature>
<feature type="region of interest" description="Disordered" evidence="1">
    <location>
        <begin position="388"/>
        <end position="460"/>
    </location>
</feature>
<dbReference type="GeneTree" id="ENSGT01050000245525"/>
<dbReference type="Gene3D" id="1.10.287.3160">
    <property type="match status" value="1"/>
</dbReference>
<feature type="compositionally biased region" description="Polar residues" evidence="1">
    <location>
        <begin position="410"/>
        <end position="432"/>
    </location>
</feature>
<feature type="compositionally biased region" description="Polar residues" evidence="1">
    <location>
        <begin position="88"/>
        <end position="102"/>
    </location>
</feature>
<dbReference type="Ensembl" id="ENSXETT00000120232">
    <property type="protein sequence ID" value="ENSXETP00000112689"/>
    <property type="gene ID" value="ENSXETG00000044410"/>
</dbReference>
<sequence>MASERSNSPRADTGDQPRPSDPLQGTGKRQSKRAKPREHAQESKRSKLSPQHAENTPEIPDWFKPFQTTLLGISSSLEKLSTIQLAHQSTTSDKTTIATPVTSALPDPIQLEPEGYTSDEENPVFSDSESTDPVSHSAGPSHRSQVEAVNVLLTDMFKTLGIQEEVKEQKTLDKLFSSPQRQQRHFPVHNTVEELIKKEWKTPDRRLAKDKRVDTLYPFAQTHKDLWDNIPKVDAPVARLAKRTTIPLEDGTSFRDPMDRKAESLLKNIFASSTSAFKPTISSACISSTVVLWLEEALTAVTDESFDMHGQLSKILNAVHFLCDSSMDTLQLLAKTSAMSIGARRALWMKTWSADPASKKNLVALPFTGASLFGPELDSLISKITGGKSNFLPQDKKPRPSGSQPKRPFRSTSYTGRFSQNSRPQNSYSGPTKSYRPNKKPSWNTHRRPFKGTPDKPQDA</sequence>
<evidence type="ECO:0000259" key="2">
    <source>
        <dbReference type="Pfam" id="PF11560"/>
    </source>
</evidence>
<feature type="compositionally biased region" description="Polar residues" evidence="1">
    <location>
        <begin position="1"/>
        <end position="10"/>
    </location>
</feature>
<proteinExistence type="predicted"/>
<feature type="region of interest" description="Disordered" evidence="1">
    <location>
        <begin position="1"/>
        <end position="62"/>
    </location>
</feature>
<dbReference type="InterPro" id="IPR021623">
    <property type="entry name" value="LAP2alpha_C"/>
</dbReference>
<protein>
    <recommendedName>
        <fullName evidence="2">Lamina-associated polypeptide 2 alpha C-terminal domain-containing protein</fullName>
    </recommendedName>
</protein>
<dbReference type="Pfam" id="PF11560">
    <property type="entry name" value="LAP2alpha"/>
    <property type="match status" value="1"/>
</dbReference>
<evidence type="ECO:0000313" key="3">
    <source>
        <dbReference type="Ensembl" id="ENSXETP00000112689"/>
    </source>
</evidence>
<evidence type="ECO:0000256" key="1">
    <source>
        <dbReference type="SAM" id="MobiDB-lite"/>
    </source>
</evidence>
<dbReference type="AlphaFoldDB" id="A0A803JXE6"/>
<feature type="compositionally biased region" description="Polar residues" evidence="1">
    <location>
        <begin position="125"/>
        <end position="134"/>
    </location>
</feature>
<reference evidence="3" key="1">
    <citation type="journal article" date="2010" name="Science">
        <title>The genome of the Western clawed frog Xenopus tropicalis.</title>
        <authorList>
            <person name="Hellsten U."/>
            <person name="Harland R.M."/>
            <person name="Gilchrist M.J."/>
            <person name="Hendrix D."/>
            <person name="Jurka J."/>
            <person name="Kapitonov V."/>
            <person name="Ovcharenko I."/>
            <person name="Putnam N.H."/>
            <person name="Shu S."/>
            <person name="Taher L."/>
            <person name="Blitz I.L."/>
            <person name="Blumberg B."/>
            <person name="Dichmann D.S."/>
            <person name="Dubchak I."/>
            <person name="Amaya E."/>
            <person name="Detter J.C."/>
            <person name="Fletcher R."/>
            <person name="Gerhard D.S."/>
            <person name="Goodstein D."/>
            <person name="Graves T."/>
            <person name="Grigoriev I.V."/>
            <person name="Grimwood J."/>
            <person name="Kawashima T."/>
            <person name="Lindquist E."/>
            <person name="Lucas S.M."/>
            <person name="Mead P.E."/>
            <person name="Mitros T."/>
            <person name="Ogino H."/>
            <person name="Ohta Y."/>
            <person name="Poliakov A.V."/>
            <person name="Pollet N."/>
            <person name="Robert J."/>
            <person name="Salamov A."/>
            <person name="Sater A.K."/>
            <person name="Schmutz J."/>
            <person name="Terry A."/>
            <person name="Vize P.D."/>
            <person name="Warren W.C."/>
            <person name="Wells D."/>
            <person name="Wills A."/>
            <person name="Wilson R.K."/>
            <person name="Zimmerman L.B."/>
            <person name="Zorn A.M."/>
            <person name="Grainger R."/>
            <person name="Grammer T."/>
            <person name="Khokha M.K."/>
            <person name="Richardson P.M."/>
            <person name="Rokhsar D.S."/>
        </authorList>
    </citation>
    <scope>NUCLEOTIDE SEQUENCE [LARGE SCALE GENOMIC DNA]</scope>
    <source>
        <strain evidence="3">Nigerian</strain>
    </source>
</reference>
<dbReference type="FunCoup" id="A0A803JXE6">
    <property type="interactions" value="1521"/>
</dbReference>
<accession>A0A803JXE6</accession>